<organism evidence="4 5">
    <name type="scientific">Comamonas terrigena</name>
    <dbReference type="NCBI Taxonomy" id="32013"/>
    <lineage>
        <taxon>Bacteria</taxon>
        <taxon>Pseudomonadati</taxon>
        <taxon>Pseudomonadota</taxon>
        <taxon>Betaproteobacteria</taxon>
        <taxon>Burkholderiales</taxon>
        <taxon>Comamonadaceae</taxon>
        <taxon>Comamonas</taxon>
    </lineage>
</organism>
<dbReference type="CDD" id="cd04730">
    <property type="entry name" value="NPD_like"/>
    <property type="match status" value="1"/>
</dbReference>
<dbReference type="Pfam" id="PF03060">
    <property type="entry name" value="NMO"/>
    <property type="match status" value="1"/>
</dbReference>
<dbReference type="AlphaFoldDB" id="A0A2A7UX43"/>
<dbReference type="SUPFAM" id="SSF51412">
    <property type="entry name" value="Inosine monophosphate dehydrogenase (IMPDH)"/>
    <property type="match status" value="1"/>
</dbReference>
<sequence>MPYPTSRLTQILGTQYPLVQAPMSWVTNARLVAAVSNAGGLGVLGPHAGHSTAPSSTEETVERMRAEIRKTRGMTDKPFGLNVILAGSETPDAFNTAWITMALEEGVTHFISVGNATERAFHLMKQQGATLIHRPLTPTVANMRQAEALGADVLVATGHDEGGHIPASAWGTFTIVPTMVDAVRVPVMATGGINDRRGVQAAFALGAEGVYIGTRFIVTQESPAAQSVKDRIVSSGYDDMAFVSPVQRSIRTRTADQLAGLLQDRHNALDLDDEIRKLGGLKPGMLLGHMDEGIISVNTGIDIIRSVPSVQELVDSLLEVG</sequence>
<evidence type="ECO:0000256" key="2">
    <source>
        <dbReference type="ARBA" id="ARBA00022643"/>
    </source>
</evidence>
<dbReference type="EMBL" id="PDEA01000001">
    <property type="protein sequence ID" value="PEH89814.1"/>
    <property type="molecule type" value="Genomic_DNA"/>
</dbReference>
<keyword evidence="4" id="KW-0223">Dioxygenase</keyword>
<dbReference type="Gene3D" id="3.20.20.70">
    <property type="entry name" value="Aldolase class I"/>
    <property type="match status" value="1"/>
</dbReference>
<accession>A0A2A7UX43</accession>
<dbReference type="RefSeq" id="WP_066533037.1">
    <property type="nucleotide sequence ID" value="NZ_PDEA01000001.1"/>
</dbReference>
<gene>
    <name evidence="4" type="ORF">CRM82_15455</name>
</gene>
<keyword evidence="2" id="KW-0288">FMN</keyword>
<name>A0A2A7UX43_COMTR</name>
<evidence type="ECO:0000256" key="3">
    <source>
        <dbReference type="ARBA" id="ARBA00023002"/>
    </source>
</evidence>
<evidence type="ECO:0000313" key="5">
    <source>
        <dbReference type="Proteomes" id="UP000220246"/>
    </source>
</evidence>
<keyword evidence="1" id="KW-0285">Flavoprotein</keyword>
<keyword evidence="3" id="KW-0560">Oxidoreductase</keyword>
<dbReference type="GO" id="GO:0051213">
    <property type="term" value="F:dioxygenase activity"/>
    <property type="evidence" value="ECO:0007669"/>
    <property type="project" value="UniProtKB-KW"/>
</dbReference>
<comment type="caution">
    <text evidence="4">The sequence shown here is derived from an EMBL/GenBank/DDBJ whole genome shotgun (WGS) entry which is preliminary data.</text>
</comment>
<dbReference type="OrthoDB" id="9778912at2"/>
<dbReference type="PANTHER" id="PTHR32332">
    <property type="entry name" value="2-NITROPROPANE DIOXYGENASE"/>
    <property type="match status" value="1"/>
</dbReference>
<dbReference type="GO" id="GO:0018580">
    <property type="term" value="F:nitronate monooxygenase activity"/>
    <property type="evidence" value="ECO:0007669"/>
    <property type="project" value="InterPro"/>
</dbReference>
<evidence type="ECO:0000256" key="1">
    <source>
        <dbReference type="ARBA" id="ARBA00022630"/>
    </source>
</evidence>
<protein>
    <submittedName>
        <fullName evidence="4">2-nitropropane dioxygenase</fullName>
    </submittedName>
</protein>
<dbReference type="InterPro" id="IPR004136">
    <property type="entry name" value="NMO"/>
</dbReference>
<dbReference type="Proteomes" id="UP000220246">
    <property type="component" value="Unassembled WGS sequence"/>
</dbReference>
<keyword evidence="5" id="KW-1185">Reference proteome</keyword>
<evidence type="ECO:0000313" key="4">
    <source>
        <dbReference type="EMBL" id="PEH89814.1"/>
    </source>
</evidence>
<proteinExistence type="predicted"/>
<reference evidence="5" key="1">
    <citation type="submission" date="2017-09" db="EMBL/GenBank/DDBJ databases">
        <title>FDA dAtabase for Regulatory Grade micrObial Sequences (FDA-ARGOS): Supporting development and validation of Infectious Disease Dx tests.</title>
        <authorList>
            <person name="Minogue T."/>
            <person name="Wolcott M."/>
            <person name="Wasieloski L."/>
            <person name="Aguilar W."/>
            <person name="Moore D."/>
            <person name="Tallon L."/>
            <person name="Sadzewicz L."/>
            <person name="Ott S."/>
            <person name="Zhao X."/>
            <person name="Nagaraj S."/>
            <person name="Vavikolanu K."/>
            <person name="Aluvathingal J."/>
            <person name="Nadendla S."/>
            <person name="Sichtig H."/>
        </authorList>
    </citation>
    <scope>NUCLEOTIDE SEQUENCE [LARGE SCALE GENOMIC DNA]</scope>
    <source>
        <strain evidence="5">FDAARGOS_394</strain>
    </source>
</reference>
<dbReference type="STRING" id="1219032.GCA_001515545_00455"/>
<dbReference type="PANTHER" id="PTHR32332:SF20">
    <property type="entry name" value="2-NITROPROPANE DIOXYGENASE-LIKE PROTEIN"/>
    <property type="match status" value="1"/>
</dbReference>
<dbReference type="InterPro" id="IPR013785">
    <property type="entry name" value="Aldolase_TIM"/>
</dbReference>